<feature type="region of interest" description="Disordered" evidence="1">
    <location>
        <begin position="401"/>
        <end position="421"/>
    </location>
</feature>
<dbReference type="AlphaFoldDB" id="A0A7J6LJU0"/>
<evidence type="ECO:0000313" key="3">
    <source>
        <dbReference type="EMBL" id="KAF4659151.1"/>
    </source>
</evidence>
<proteinExistence type="predicted"/>
<feature type="region of interest" description="Disordered" evidence="1">
    <location>
        <begin position="312"/>
        <end position="334"/>
    </location>
</feature>
<dbReference type="GO" id="GO:0043130">
    <property type="term" value="F:ubiquitin binding"/>
    <property type="evidence" value="ECO:0007669"/>
    <property type="project" value="InterPro"/>
</dbReference>
<dbReference type="EMBL" id="JABAHT010000280">
    <property type="protein sequence ID" value="KAF4659151.1"/>
    <property type="molecule type" value="Genomic_DNA"/>
</dbReference>
<feature type="compositionally biased region" description="Polar residues" evidence="1">
    <location>
        <begin position="1"/>
        <end position="10"/>
    </location>
</feature>
<dbReference type="Pfam" id="PF00790">
    <property type="entry name" value="VHS"/>
    <property type="match status" value="1"/>
</dbReference>
<reference evidence="3 4" key="1">
    <citation type="submission" date="2020-04" db="EMBL/GenBank/DDBJ databases">
        <title>Perkinsus olseni comparative genomics.</title>
        <authorList>
            <person name="Bogema D.R."/>
        </authorList>
    </citation>
    <scope>NUCLEOTIDE SEQUENCE [LARGE SCALE GENOMIC DNA]</scope>
    <source>
        <strain evidence="3">ATCC PRA-179</strain>
    </source>
</reference>
<feature type="compositionally biased region" description="Low complexity" evidence="1">
    <location>
        <begin position="401"/>
        <end position="416"/>
    </location>
</feature>
<protein>
    <recommendedName>
        <fullName evidence="2">VHS domain-containing protein</fullName>
    </recommendedName>
</protein>
<dbReference type="SMART" id="SM00288">
    <property type="entry name" value="VHS"/>
    <property type="match status" value="1"/>
</dbReference>
<evidence type="ECO:0000256" key="1">
    <source>
        <dbReference type="SAM" id="MobiDB-lite"/>
    </source>
</evidence>
<feature type="compositionally biased region" description="Basic and acidic residues" evidence="1">
    <location>
        <begin position="11"/>
        <end position="28"/>
    </location>
</feature>
<dbReference type="InterPro" id="IPR002014">
    <property type="entry name" value="VHS_dom"/>
</dbReference>
<dbReference type="SUPFAM" id="SSF48464">
    <property type="entry name" value="ENTH/VHS domain"/>
    <property type="match status" value="1"/>
</dbReference>
<comment type="caution">
    <text evidence="3">The sequence shown here is derived from an EMBL/GenBank/DDBJ whole genome shotgun (WGS) entry which is preliminary data.</text>
</comment>
<evidence type="ECO:0000259" key="2">
    <source>
        <dbReference type="PROSITE" id="PS50179"/>
    </source>
</evidence>
<feature type="compositionally biased region" description="Polar residues" evidence="1">
    <location>
        <begin position="319"/>
        <end position="331"/>
    </location>
</feature>
<accession>A0A7J6LJU0</accession>
<evidence type="ECO:0000313" key="4">
    <source>
        <dbReference type="Proteomes" id="UP000570595"/>
    </source>
</evidence>
<dbReference type="PROSITE" id="PS50179">
    <property type="entry name" value="VHS"/>
    <property type="match status" value="1"/>
</dbReference>
<organism evidence="3 4">
    <name type="scientific">Perkinsus olseni</name>
    <name type="common">Perkinsus atlanticus</name>
    <dbReference type="NCBI Taxonomy" id="32597"/>
    <lineage>
        <taxon>Eukaryota</taxon>
        <taxon>Sar</taxon>
        <taxon>Alveolata</taxon>
        <taxon>Perkinsozoa</taxon>
        <taxon>Perkinsea</taxon>
        <taxon>Perkinsida</taxon>
        <taxon>Perkinsidae</taxon>
        <taxon>Perkinsus</taxon>
    </lineage>
</organism>
<sequence length="448" mass="49272">MASAVVASQNGKRDEAELVDKAIKEALDRTSQSHSPPTPSSSLVSQISDAVDMSNDSGRAVISELRRKITTHESSRIQWAALLLLDEVMQHTEVTFHLNIADTEFLTSLSKVLQRPDCDAEVKSTILRLASEWAVRFARDADILPNFQSFYIRLQDEGFTMPGVAKATPVATAATLVDNGNDNQASDRNLMDITYEQDAEGQDPETFIPEVQQTIELWNECFTKAKKETTPDVSTNEALISLAGNLDRYSIQLQLWIELLEPGEMMDTAISLNSEAPPGPPAPAVDTALCDDDTDDGKMTAVDKSRLEVATAAAAEQQGGRQTDKNASTPSRRGRFTLELVEERRHHYQHTEQQLYVTHANCDLALSPVPSSSLVVITPQQQRKFVKKVGRFVVEEDVDVETTTNSESGSGSTARASSRRRIGRFEVAPHEGSGSVTPTLMVYPVLER</sequence>
<feature type="region of interest" description="Disordered" evidence="1">
    <location>
        <begin position="1"/>
        <end position="46"/>
    </location>
</feature>
<name>A0A7J6LJU0_PEROL</name>
<dbReference type="InterPro" id="IPR008942">
    <property type="entry name" value="ENTH_VHS"/>
</dbReference>
<dbReference type="Proteomes" id="UP000570595">
    <property type="component" value="Unassembled WGS sequence"/>
</dbReference>
<feature type="domain" description="VHS" evidence="2">
    <location>
        <begin position="31"/>
        <end position="162"/>
    </location>
</feature>
<feature type="compositionally biased region" description="Low complexity" evidence="1">
    <location>
        <begin position="32"/>
        <end position="45"/>
    </location>
</feature>
<dbReference type="Gene3D" id="1.25.40.90">
    <property type="match status" value="1"/>
</dbReference>
<dbReference type="OrthoDB" id="435482at2759"/>
<gene>
    <name evidence="3" type="ORF">FOZ61_004975</name>
</gene>
<dbReference type="GO" id="GO:0035091">
    <property type="term" value="F:phosphatidylinositol binding"/>
    <property type="evidence" value="ECO:0007669"/>
    <property type="project" value="InterPro"/>
</dbReference>